<feature type="transmembrane region" description="Helical" evidence="1">
    <location>
        <begin position="88"/>
        <end position="111"/>
    </location>
</feature>
<protein>
    <submittedName>
        <fullName evidence="2">Uncharacterized protein</fullName>
    </submittedName>
</protein>
<feature type="transmembrane region" description="Helical" evidence="1">
    <location>
        <begin position="46"/>
        <end position="68"/>
    </location>
</feature>
<proteinExistence type="predicted"/>
<evidence type="ECO:0000256" key="1">
    <source>
        <dbReference type="SAM" id="Phobius"/>
    </source>
</evidence>
<reference evidence="2" key="1">
    <citation type="submission" date="2023-06" db="EMBL/GenBank/DDBJ databases">
        <authorList>
            <consortium name="Lawrence Berkeley National Laboratory"/>
            <person name="Ahrendt S."/>
            <person name="Sahu N."/>
            <person name="Indic B."/>
            <person name="Wong-Bajracharya J."/>
            <person name="Merenyi Z."/>
            <person name="Ke H.-M."/>
            <person name="Monk M."/>
            <person name="Kocsube S."/>
            <person name="Drula E."/>
            <person name="Lipzen A."/>
            <person name="Balint B."/>
            <person name="Henrissat B."/>
            <person name="Andreopoulos B."/>
            <person name="Martin F.M."/>
            <person name="Harder C.B."/>
            <person name="Rigling D."/>
            <person name="Ford K.L."/>
            <person name="Foster G.D."/>
            <person name="Pangilinan J."/>
            <person name="Papanicolaou A."/>
            <person name="Barry K."/>
            <person name="LaButti K."/>
            <person name="Viragh M."/>
            <person name="Koriabine M."/>
            <person name="Yan M."/>
            <person name="Riley R."/>
            <person name="Champramary S."/>
            <person name="Plett K.L."/>
            <person name="Tsai I.J."/>
            <person name="Slot J."/>
            <person name="Sipos G."/>
            <person name="Plett J."/>
            <person name="Nagy L.G."/>
            <person name="Grigoriev I.V."/>
        </authorList>
    </citation>
    <scope>NUCLEOTIDE SEQUENCE</scope>
    <source>
        <strain evidence="2">CCBAS 213</strain>
    </source>
</reference>
<keyword evidence="3" id="KW-1185">Reference proteome</keyword>
<evidence type="ECO:0000313" key="3">
    <source>
        <dbReference type="Proteomes" id="UP001175211"/>
    </source>
</evidence>
<gene>
    <name evidence="2" type="ORF">EV420DRAFT_84026</name>
</gene>
<keyword evidence="1" id="KW-0812">Transmembrane</keyword>
<name>A0AA39U8Y8_ARMTA</name>
<organism evidence="2 3">
    <name type="scientific">Armillaria tabescens</name>
    <name type="common">Ringless honey mushroom</name>
    <name type="synonym">Agaricus tabescens</name>
    <dbReference type="NCBI Taxonomy" id="1929756"/>
    <lineage>
        <taxon>Eukaryota</taxon>
        <taxon>Fungi</taxon>
        <taxon>Dikarya</taxon>
        <taxon>Basidiomycota</taxon>
        <taxon>Agaricomycotina</taxon>
        <taxon>Agaricomycetes</taxon>
        <taxon>Agaricomycetidae</taxon>
        <taxon>Agaricales</taxon>
        <taxon>Marasmiineae</taxon>
        <taxon>Physalacriaceae</taxon>
        <taxon>Desarmillaria</taxon>
    </lineage>
</organism>
<comment type="caution">
    <text evidence="2">The sequence shown here is derived from an EMBL/GenBank/DDBJ whole genome shotgun (WGS) entry which is preliminary data.</text>
</comment>
<dbReference type="RefSeq" id="XP_060339788.1">
    <property type="nucleotide sequence ID" value="XM_060483666.1"/>
</dbReference>
<keyword evidence="1" id="KW-0472">Membrane</keyword>
<keyword evidence="1" id="KW-1133">Transmembrane helix</keyword>
<evidence type="ECO:0000313" key="2">
    <source>
        <dbReference type="EMBL" id="KAK0469995.1"/>
    </source>
</evidence>
<dbReference type="AlphaFoldDB" id="A0AA39U8Y8"/>
<dbReference type="EMBL" id="JAUEPS010000001">
    <property type="protein sequence ID" value="KAK0469995.1"/>
    <property type="molecule type" value="Genomic_DNA"/>
</dbReference>
<sequence length="115" mass="13204">MAATSSIYTAMLRSSSCEISVSFWIPYVFSSDPEHLSFIVSQVCPLLWVIGSLALCLPLQHIFPRLFVPRRRNIDSDVLSKRMRRTEIRWASVCLILTSIFFFVGAFVLIIKLYL</sequence>
<dbReference type="Proteomes" id="UP001175211">
    <property type="component" value="Unassembled WGS sequence"/>
</dbReference>
<accession>A0AA39U8Y8</accession>
<dbReference type="GeneID" id="85367214"/>